<evidence type="ECO:0000256" key="1">
    <source>
        <dbReference type="SAM" id="SignalP"/>
    </source>
</evidence>
<reference evidence="2 3" key="1">
    <citation type="submission" date="2019-09" db="EMBL/GenBank/DDBJ databases">
        <authorList>
            <person name="Ou C."/>
        </authorList>
    </citation>
    <scope>NUCLEOTIDE SEQUENCE [LARGE SCALE GENOMIC DNA]</scope>
    <source>
        <strain evidence="2">S2</strain>
        <tissue evidence="2">Leaf</tissue>
    </source>
</reference>
<keyword evidence="1" id="KW-0732">Signal</keyword>
<accession>A0A5N5GDM3</accession>
<protein>
    <submittedName>
        <fullName evidence="2">Uncharacterized protein</fullName>
    </submittedName>
</protein>
<sequence>MEKSLKVAFIIALIFLAGSSGVQFVVEAKFQFDPSCKVAKDCDKLGYHCKCIKETCHCSAEFTTKSISEEGNP</sequence>
<proteinExistence type="predicted"/>
<gene>
    <name evidence="2" type="ORF">D8674_035583</name>
</gene>
<reference evidence="2 3" key="3">
    <citation type="submission" date="2019-11" db="EMBL/GenBank/DDBJ databases">
        <title>A de novo genome assembly of a pear dwarfing rootstock.</title>
        <authorList>
            <person name="Wang F."/>
            <person name="Wang J."/>
            <person name="Li S."/>
            <person name="Zhang Y."/>
            <person name="Fang M."/>
            <person name="Ma L."/>
            <person name="Zhao Y."/>
            <person name="Jiang S."/>
        </authorList>
    </citation>
    <scope>NUCLEOTIDE SEQUENCE [LARGE SCALE GENOMIC DNA]</scope>
    <source>
        <strain evidence="2">S2</strain>
        <tissue evidence="2">Leaf</tissue>
    </source>
</reference>
<evidence type="ECO:0000313" key="3">
    <source>
        <dbReference type="Proteomes" id="UP000327157"/>
    </source>
</evidence>
<comment type="caution">
    <text evidence="2">The sequence shown here is derived from an EMBL/GenBank/DDBJ whole genome shotgun (WGS) entry which is preliminary data.</text>
</comment>
<name>A0A5N5GDM3_9ROSA</name>
<dbReference type="Proteomes" id="UP000327157">
    <property type="component" value="Chromosome 9"/>
</dbReference>
<evidence type="ECO:0000313" key="2">
    <source>
        <dbReference type="EMBL" id="KAB2613267.1"/>
    </source>
</evidence>
<reference evidence="3" key="2">
    <citation type="submission" date="2019-10" db="EMBL/GenBank/DDBJ databases">
        <title>A de novo genome assembly of a pear dwarfing rootstock.</title>
        <authorList>
            <person name="Wang F."/>
            <person name="Wang J."/>
            <person name="Li S."/>
            <person name="Zhang Y."/>
            <person name="Fang M."/>
            <person name="Ma L."/>
            <person name="Zhao Y."/>
            <person name="Jiang S."/>
        </authorList>
    </citation>
    <scope>NUCLEOTIDE SEQUENCE [LARGE SCALE GENOMIC DNA]</scope>
</reference>
<feature type="chain" id="PRO_5024374457" evidence="1">
    <location>
        <begin position="22"/>
        <end position="73"/>
    </location>
</feature>
<keyword evidence="3" id="KW-1185">Reference proteome</keyword>
<dbReference type="AlphaFoldDB" id="A0A5N5GDM3"/>
<organism evidence="2 3">
    <name type="scientific">Pyrus ussuriensis x Pyrus communis</name>
    <dbReference type="NCBI Taxonomy" id="2448454"/>
    <lineage>
        <taxon>Eukaryota</taxon>
        <taxon>Viridiplantae</taxon>
        <taxon>Streptophyta</taxon>
        <taxon>Embryophyta</taxon>
        <taxon>Tracheophyta</taxon>
        <taxon>Spermatophyta</taxon>
        <taxon>Magnoliopsida</taxon>
        <taxon>eudicotyledons</taxon>
        <taxon>Gunneridae</taxon>
        <taxon>Pentapetalae</taxon>
        <taxon>rosids</taxon>
        <taxon>fabids</taxon>
        <taxon>Rosales</taxon>
        <taxon>Rosaceae</taxon>
        <taxon>Amygdaloideae</taxon>
        <taxon>Maleae</taxon>
        <taxon>Pyrus</taxon>
    </lineage>
</organism>
<dbReference type="EMBL" id="SMOL01000458">
    <property type="protein sequence ID" value="KAB2613267.1"/>
    <property type="molecule type" value="Genomic_DNA"/>
</dbReference>
<feature type="signal peptide" evidence="1">
    <location>
        <begin position="1"/>
        <end position="21"/>
    </location>
</feature>